<evidence type="ECO:0000256" key="1">
    <source>
        <dbReference type="SAM" id="SignalP"/>
    </source>
</evidence>
<keyword evidence="1" id="KW-0732">Signal</keyword>
<organism evidence="2">
    <name type="scientific">Rhodopseudomonas palustris (strain ATCC BAA-98 / CGA009)</name>
    <dbReference type="NCBI Taxonomy" id="258594"/>
    <lineage>
        <taxon>Bacteria</taxon>
        <taxon>Pseudomonadati</taxon>
        <taxon>Pseudomonadota</taxon>
        <taxon>Alphaproteobacteria</taxon>
        <taxon>Hyphomicrobiales</taxon>
        <taxon>Nitrobacteraceae</taxon>
        <taxon>Rhodopseudomonas</taxon>
    </lineage>
</organism>
<dbReference type="EMBL" id="BX572608">
    <property type="protein sequence ID" value="CAE30185.1"/>
    <property type="molecule type" value="Genomic_DNA"/>
</dbReference>
<feature type="signal peptide" evidence="1">
    <location>
        <begin position="1"/>
        <end position="21"/>
    </location>
</feature>
<gene>
    <name evidence="2" type="ordered locus">RPA4745</name>
</gene>
<evidence type="ECO:0008006" key="3">
    <source>
        <dbReference type="Google" id="ProtNLM"/>
    </source>
</evidence>
<sequence length="76" mass="7618">MLTVCCQTALMDMSMISAALAMQASSTQMQISTTIQASAARTERETVQTLLGIGQGGSPSLANVGPGVGGSLNISA</sequence>
<name>Q6N0L7_RHOPA</name>
<feature type="chain" id="PRO_5004278093" description="Motility protein" evidence="1">
    <location>
        <begin position="22"/>
        <end position="76"/>
    </location>
</feature>
<protein>
    <recommendedName>
        <fullName evidence="3">Motility protein</fullName>
    </recommendedName>
</protein>
<dbReference type="STRING" id="258594.RPA4745"/>
<dbReference type="HOGENOM" id="CLU_205978_0_0_5"/>
<proteinExistence type="predicted"/>
<reference evidence="2" key="1">
    <citation type="journal article" date="2004" name="Nat. Biotechnol.">
        <title>Complete genome sequence of the metabolically versatile photosynthetic bacterium Rhodopseudomonas palustris.</title>
        <authorList>
            <person name="Larimer F.W."/>
            <person name="Chain P."/>
            <person name="Hauser L."/>
            <person name="Lamerdin J."/>
            <person name="Malfatti S."/>
            <person name="Do L."/>
            <person name="Land M.L."/>
            <person name="Pelletier D.A."/>
            <person name="Beatty J.T."/>
            <person name="Lang A.S."/>
            <person name="Tabita F.R."/>
            <person name="Gibson J.L."/>
            <person name="Hanson T.E."/>
            <person name="Bobst C."/>
            <person name="Torres J.L."/>
            <person name="Peres C."/>
            <person name="Harrison F.H."/>
            <person name="Gibson J."/>
            <person name="Harwood C.S."/>
        </authorList>
    </citation>
    <scope>NUCLEOTIDE SEQUENCE [LARGE SCALE GENOMIC DNA]</scope>
    <source>
        <strain evidence="2">CGA009</strain>
    </source>
</reference>
<accession>Q6N0L7</accession>
<evidence type="ECO:0000313" key="2">
    <source>
        <dbReference type="EMBL" id="CAE30185.1"/>
    </source>
</evidence>
<dbReference type="AlphaFoldDB" id="Q6N0L7"/>